<comment type="caution">
    <text evidence="1">The sequence shown here is derived from an EMBL/GenBank/DDBJ whole genome shotgun (WGS) entry which is preliminary data.</text>
</comment>
<dbReference type="OrthoDB" id="54549at2759"/>
<evidence type="ECO:0000313" key="1">
    <source>
        <dbReference type="EMBL" id="KAG7341135.1"/>
    </source>
</evidence>
<accession>A0A9K3KCL9</accession>
<gene>
    <name evidence="1" type="ORF">IV203_023086</name>
</gene>
<reference evidence="1" key="1">
    <citation type="journal article" date="2021" name="Sci. Rep.">
        <title>Diploid genomic architecture of Nitzschia inconspicua, an elite biomass production diatom.</title>
        <authorList>
            <person name="Oliver A."/>
            <person name="Podell S."/>
            <person name="Pinowska A."/>
            <person name="Traller J.C."/>
            <person name="Smith S.R."/>
            <person name="McClure R."/>
            <person name="Beliaev A."/>
            <person name="Bohutskyi P."/>
            <person name="Hill E.A."/>
            <person name="Rabines A."/>
            <person name="Zheng H."/>
            <person name="Allen L.Z."/>
            <person name="Kuo A."/>
            <person name="Grigoriev I.V."/>
            <person name="Allen A.E."/>
            <person name="Hazlebeck D."/>
            <person name="Allen E.E."/>
        </authorList>
    </citation>
    <scope>NUCLEOTIDE SEQUENCE</scope>
    <source>
        <strain evidence="1">Hildebrandi</strain>
    </source>
</reference>
<keyword evidence="2" id="KW-1185">Reference proteome</keyword>
<sequence length="209" mass="23641">MSGNCRVEGAPELACTSSIGLIGENGTLWTKDELSNQQLFLRIGHTVFGKENDDQHNTTTSSVLYPMDFIPLLSWDGNANATMLLLIKVSLMWTANLMHLKNISKIELQHQLDNSPLAGLKVEFWIQPKKSFLQQTNRNVPVNLTQLIQVEIPLLTGVVGHVGPQLGPFTARIMRNTKIWKEKHHKVNLLFCKRKLTLSYALLFMENIH</sequence>
<evidence type="ECO:0000313" key="2">
    <source>
        <dbReference type="Proteomes" id="UP000693970"/>
    </source>
</evidence>
<proteinExistence type="predicted"/>
<protein>
    <submittedName>
        <fullName evidence="1">Uncharacterized protein</fullName>
    </submittedName>
</protein>
<dbReference type="AlphaFoldDB" id="A0A9K3KCL9"/>
<organism evidence="1 2">
    <name type="scientific">Nitzschia inconspicua</name>
    <dbReference type="NCBI Taxonomy" id="303405"/>
    <lineage>
        <taxon>Eukaryota</taxon>
        <taxon>Sar</taxon>
        <taxon>Stramenopiles</taxon>
        <taxon>Ochrophyta</taxon>
        <taxon>Bacillariophyta</taxon>
        <taxon>Bacillariophyceae</taxon>
        <taxon>Bacillariophycidae</taxon>
        <taxon>Bacillariales</taxon>
        <taxon>Bacillariaceae</taxon>
        <taxon>Nitzschia</taxon>
    </lineage>
</organism>
<reference evidence="1" key="2">
    <citation type="submission" date="2021-04" db="EMBL/GenBank/DDBJ databases">
        <authorList>
            <person name="Podell S."/>
        </authorList>
    </citation>
    <scope>NUCLEOTIDE SEQUENCE</scope>
    <source>
        <strain evidence="1">Hildebrandi</strain>
    </source>
</reference>
<name>A0A9K3KCL9_9STRA</name>
<dbReference type="Proteomes" id="UP000693970">
    <property type="component" value="Unassembled WGS sequence"/>
</dbReference>
<dbReference type="EMBL" id="JAGRRH010000026">
    <property type="protein sequence ID" value="KAG7341135.1"/>
    <property type="molecule type" value="Genomic_DNA"/>
</dbReference>